<keyword evidence="8" id="KW-1185">Reference proteome</keyword>
<evidence type="ECO:0000256" key="1">
    <source>
        <dbReference type="ARBA" id="ARBA00022527"/>
    </source>
</evidence>
<feature type="coiled-coil region" evidence="6">
    <location>
        <begin position="37"/>
        <end position="106"/>
    </location>
</feature>
<keyword evidence="6" id="KW-0175">Coiled coil</keyword>
<proteinExistence type="predicted"/>
<accession>A0A5A9MVV7</accession>
<keyword evidence="1" id="KW-0723">Serine/threonine-protein kinase</keyword>
<dbReference type="PANTHER" id="PTHR22988">
    <property type="entry name" value="MYOTONIC DYSTROPHY S/T KINASE-RELATED"/>
    <property type="match status" value="1"/>
</dbReference>
<keyword evidence="3 7" id="KW-0418">Kinase</keyword>
<keyword evidence="2" id="KW-0597">Phosphoprotein</keyword>
<dbReference type="InterPro" id="IPR050839">
    <property type="entry name" value="Rho-assoc_Ser/Thr_Kinase"/>
</dbReference>
<dbReference type="GO" id="GO:0004674">
    <property type="term" value="F:protein serine/threonine kinase activity"/>
    <property type="evidence" value="ECO:0007669"/>
    <property type="project" value="UniProtKB-KW"/>
</dbReference>
<evidence type="ECO:0000256" key="3">
    <source>
        <dbReference type="ARBA" id="ARBA00022777"/>
    </source>
</evidence>
<evidence type="ECO:0000256" key="6">
    <source>
        <dbReference type="SAM" id="Coils"/>
    </source>
</evidence>
<comment type="catalytic activity">
    <reaction evidence="4">
        <text>L-threonyl-[protein] + ATP = O-phospho-L-threonyl-[protein] + ADP + H(+)</text>
        <dbReference type="Rhea" id="RHEA:46608"/>
        <dbReference type="Rhea" id="RHEA-COMP:11060"/>
        <dbReference type="Rhea" id="RHEA-COMP:11605"/>
        <dbReference type="ChEBI" id="CHEBI:15378"/>
        <dbReference type="ChEBI" id="CHEBI:30013"/>
        <dbReference type="ChEBI" id="CHEBI:30616"/>
        <dbReference type="ChEBI" id="CHEBI:61977"/>
        <dbReference type="ChEBI" id="CHEBI:456216"/>
        <dbReference type="EC" id="2.7.11.1"/>
    </reaction>
</comment>
<evidence type="ECO:0000313" key="7">
    <source>
        <dbReference type="EMBL" id="KAA0701393.1"/>
    </source>
</evidence>
<organism evidence="7 8">
    <name type="scientific">Triplophysa tibetana</name>
    <dbReference type="NCBI Taxonomy" id="1572043"/>
    <lineage>
        <taxon>Eukaryota</taxon>
        <taxon>Metazoa</taxon>
        <taxon>Chordata</taxon>
        <taxon>Craniata</taxon>
        <taxon>Vertebrata</taxon>
        <taxon>Euteleostomi</taxon>
        <taxon>Actinopterygii</taxon>
        <taxon>Neopterygii</taxon>
        <taxon>Teleostei</taxon>
        <taxon>Ostariophysi</taxon>
        <taxon>Cypriniformes</taxon>
        <taxon>Nemacheilidae</taxon>
        <taxon>Triplophysa</taxon>
    </lineage>
</organism>
<gene>
    <name evidence="7" type="ORF">E1301_Tti024193</name>
</gene>
<comment type="caution">
    <text evidence="7">The sequence shown here is derived from an EMBL/GenBank/DDBJ whole genome shotgun (WGS) entry which is preliminary data.</text>
</comment>
<comment type="catalytic activity">
    <reaction evidence="5">
        <text>L-seryl-[protein] + ATP = O-phospho-L-seryl-[protein] + ADP + H(+)</text>
        <dbReference type="Rhea" id="RHEA:17989"/>
        <dbReference type="Rhea" id="RHEA-COMP:9863"/>
        <dbReference type="Rhea" id="RHEA-COMP:11604"/>
        <dbReference type="ChEBI" id="CHEBI:15378"/>
        <dbReference type="ChEBI" id="CHEBI:29999"/>
        <dbReference type="ChEBI" id="CHEBI:30616"/>
        <dbReference type="ChEBI" id="CHEBI:83421"/>
        <dbReference type="ChEBI" id="CHEBI:456216"/>
        <dbReference type="EC" id="2.7.11.1"/>
    </reaction>
</comment>
<dbReference type="EMBL" id="SOYY01000134">
    <property type="protein sequence ID" value="KAA0701393.1"/>
    <property type="molecule type" value="Genomic_DNA"/>
</dbReference>
<evidence type="ECO:0000256" key="4">
    <source>
        <dbReference type="ARBA" id="ARBA00047899"/>
    </source>
</evidence>
<evidence type="ECO:0000256" key="2">
    <source>
        <dbReference type="ARBA" id="ARBA00022553"/>
    </source>
</evidence>
<evidence type="ECO:0000313" key="8">
    <source>
        <dbReference type="Proteomes" id="UP000324632"/>
    </source>
</evidence>
<dbReference type="AlphaFoldDB" id="A0A5A9MVV7"/>
<protein>
    <submittedName>
        <fullName evidence="7">Citron Rho-interacting kinase</fullName>
    </submittedName>
</protein>
<dbReference type="PANTHER" id="PTHR22988:SF71">
    <property type="entry name" value="CITRON RHO-INTERACTING KINASE"/>
    <property type="match status" value="1"/>
</dbReference>
<name>A0A5A9MVV7_9TELE</name>
<reference evidence="7 8" key="1">
    <citation type="journal article" date="2019" name="Mol. Ecol. Resour.">
        <title>Chromosome-level genome assembly of Triplophysa tibetana, a fish adapted to the harsh high-altitude environment of the Tibetan Plateau.</title>
        <authorList>
            <person name="Yang X."/>
            <person name="Liu H."/>
            <person name="Ma Z."/>
            <person name="Zou Y."/>
            <person name="Zou M."/>
            <person name="Mao Y."/>
            <person name="Li X."/>
            <person name="Wang H."/>
            <person name="Chen T."/>
            <person name="Wang W."/>
            <person name="Yang R."/>
        </authorList>
    </citation>
    <scope>NUCLEOTIDE SEQUENCE [LARGE SCALE GENOMIC DNA]</scope>
    <source>
        <strain evidence="7">TTIB1903HZAU</strain>
        <tissue evidence="7">Muscle</tissue>
    </source>
</reference>
<sequence length="194" mass="22048">MVFTRRVTSLNFSNFIVLQVTGGPAQHRISAGRRLAVREHKAEIVALQQALKEQRLKAESLSDTLNDLEKKHAMLEMNARGLQQKLETERELKQRLMEEYEDTLSAVYSHEKVKMEGTISQQTKLIDFLQAKMDQPAKKKKGIFGRRREEVGVTANGATAAACQSAVPLQYTDMKSALEKERVRCSELEEACRR</sequence>
<evidence type="ECO:0000256" key="5">
    <source>
        <dbReference type="ARBA" id="ARBA00048679"/>
    </source>
</evidence>
<dbReference type="Proteomes" id="UP000324632">
    <property type="component" value="Unassembled WGS sequence"/>
</dbReference>
<keyword evidence="3 7" id="KW-0808">Transferase</keyword>